<evidence type="ECO:0000256" key="3">
    <source>
        <dbReference type="SAM" id="MobiDB-lite"/>
    </source>
</evidence>
<dbReference type="RefSeq" id="WP_210511070.1">
    <property type="nucleotide sequence ID" value="NZ_JAFIDN010000003.1"/>
</dbReference>
<keyword evidence="2" id="KW-0456">Lyase</keyword>
<dbReference type="HAMAP" id="MF_01074">
    <property type="entry name" value="LarC"/>
    <property type="match status" value="1"/>
</dbReference>
<proteinExistence type="inferred from homology"/>
<keyword evidence="5" id="KW-1185">Reference proteome</keyword>
<gene>
    <name evidence="4" type="primary">larC</name>
    <name evidence="4" type="ORF">NATSA_05830</name>
</gene>
<dbReference type="GO" id="GO:0016829">
    <property type="term" value="F:lyase activity"/>
    <property type="evidence" value="ECO:0007669"/>
    <property type="project" value="UniProtKB-UniRule"/>
</dbReference>
<dbReference type="GO" id="GO:0016151">
    <property type="term" value="F:nickel cation binding"/>
    <property type="evidence" value="ECO:0007669"/>
    <property type="project" value="UniProtKB-UniRule"/>
</dbReference>
<protein>
    <recommendedName>
        <fullName evidence="2">Putative nickel insertion protein</fullName>
    </recommendedName>
</protein>
<evidence type="ECO:0000256" key="1">
    <source>
        <dbReference type="ARBA" id="ARBA00022596"/>
    </source>
</evidence>
<dbReference type="Gene3D" id="3.10.20.300">
    <property type="entry name" value="mk0293 like domain"/>
    <property type="match status" value="1"/>
</dbReference>
<reference evidence="4" key="1">
    <citation type="submission" date="2021-02" db="EMBL/GenBank/DDBJ databases">
        <title>Natronogracilivirga saccharolytica gen. nov. sp. nov. a new anaerobic, haloalkiliphilic carbohydrate-fermenting bacterium from soda lake and proposing of Cyclonatronumiaceae fam. nov. in the phylum Balneolaeota.</title>
        <authorList>
            <person name="Zhilina T.N."/>
            <person name="Sorokin D.Y."/>
            <person name="Zavarzina D.G."/>
            <person name="Toshchakov S.V."/>
            <person name="Kublanov I.V."/>
        </authorList>
    </citation>
    <scope>NUCLEOTIDE SEQUENCE</scope>
    <source>
        <strain evidence="4">Z-1702</strain>
    </source>
</reference>
<dbReference type="EMBL" id="JAFIDN010000003">
    <property type="protein sequence ID" value="MBP3192178.1"/>
    <property type="molecule type" value="Genomic_DNA"/>
</dbReference>
<name>A0A8J7S553_9BACT</name>
<evidence type="ECO:0000256" key="2">
    <source>
        <dbReference type="HAMAP-Rule" id="MF_01074"/>
    </source>
</evidence>
<keyword evidence="1 2" id="KW-0533">Nickel</keyword>
<organism evidence="4 5">
    <name type="scientific">Natronogracilivirga saccharolytica</name>
    <dbReference type="NCBI Taxonomy" id="2812953"/>
    <lineage>
        <taxon>Bacteria</taxon>
        <taxon>Pseudomonadati</taxon>
        <taxon>Balneolota</taxon>
        <taxon>Balneolia</taxon>
        <taxon>Balneolales</taxon>
        <taxon>Cyclonatronaceae</taxon>
        <taxon>Natronogracilivirga</taxon>
    </lineage>
</organism>
<dbReference type="AlphaFoldDB" id="A0A8J7S553"/>
<accession>A0A8J7S553</accession>
<comment type="caution">
    <text evidence="4">The sequence shown here is derived from an EMBL/GenBank/DDBJ whole genome shotgun (WGS) entry which is preliminary data.</text>
</comment>
<dbReference type="Gene3D" id="3.30.70.1380">
    <property type="entry name" value="Transcriptional regulatory protein pf0864 domain like"/>
    <property type="match status" value="1"/>
</dbReference>
<feature type="region of interest" description="Disordered" evidence="3">
    <location>
        <begin position="67"/>
        <end position="86"/>
    </location>
</feature>
<sequence>MKILYYDCFAGISGDMHLGAMIDAGVDPDHLVSELNKLPLDGFRLNFSRDKRKSIEGTRVDVIIDDDQQTGNSSGQQYGHDHEHWHAHDHGLGHDHEHGHGHNHVHRNLKDIEEIVSKSGLKASTKERAMKMFQLIAKAEAKIHGMSVDDVHFHEVGAVDSIVDITGAAICIDYLAPDRILSSPVELGGGMIKCAHGTMPVPAPATSEILKNIPVKLGGTNHEATTPTGAAIIAANVNEFVSNPAFTPEKTAYGIGQRDTEVPNILRLIIARPSGPSADADSLQAGAGAKRQNQKMVIECNLDDMNPEWYPPVLEMLIEKGANDAFLTPSVMKKGRPGTLLTVLCEPELEEELIAVILKETTTIGVRTYPVNRTELERESVTFSSSLGSVIIKKCFYNGELLKWKPEFEDCRKLAEQHQLPIMEVCRIIHAEFEKNTRETFHTTEKSQ</sequence>
<dbReference type="Proteomes" id="UP000673975">
    <property type="component" value="Unassembled WGS sequence"/>
</dbReference>
<dbReference type="NCBIfam" id="TIGR00299">
    <property type="entry name" value="nickel pincer cofactor biosynthesis protein LarC"/>
    <property type="match status" value="1"/>
</dbReference>
<dbReference type="PANTHER" id="PTHR36566:SF1">
    <property type="entry name" value="PYRIDINIUM-3,5-BISTHIOCARBOXYLIC ACID MONONUCLEOTIDE NICKEL INSERTION PROTEIN"/>
    <property type="match status" value="1"/>
</dbReference>
<dbReference type="InterPro" id="IPR002822">
    <property type="entry name" value="Ni_insertion"/>
</dbReference>
<dbReference type="PANTHER" id="PTHR36566">
    <property type="entry name" value="NICKEL INSERTION PROTEIN-RELATED"/>
    <property type="match status" value="1"/>
</dbReference>
<evidence type="ECO:0000313" key="4">
    <source>
        <dbReference type="EMBL" id="MBP3192178.1"/>
    </source>
</evidence>
<dbReference type="Pfam" id="PF01969">
    <property type="entry name" value="Ni_insertion"/>
    <property type="match status" value="1"/>
</dbReference>
<comment type="similarity">
    <text evidence="2">Belongs to the LarC family.</text>
</comment>
<evidence type="ECO:0000313" key="5">
    <source>
        <dbReference type="Proteomes" id="UP000673975"/>
    </source>
</evidence>